<proteinExistence type="predicted"/>
<keyword evidence="2" id="KW-0274">FAD</keyword>
<dbReference type="Gene3D" id="1.10.540.10">
    <property type="entry name" value="Acyl-CoA dehydrogenase/oxidase, N-terminal domain"/>
    <property type="match status" value="1"/>
</dbReference>
<dbReference type="InterPro" id="IPR009100">
    <property type="entry name" value="AcylCoA_DH/oxidase_NM_dom_sf"/>
</dbReference>
<dbReference type="PANTHER" id="PTHR43884:SF20">
    <property type="entry name" value="ACYL-COA DEHYDROGENASE FADE28"/>
    <property type="match status" value="1"/>
</dbReference>
<keyword evidence="3" id="KW-0560">Oxidoreductase</keyword>
<keyword evidence="5" id="KW-1185">Reference proteome</keyword>
<evidence type="ECO:0000313" key="4">
    <source>
        <dbReference type="EMBL" id="MFC4857920.1"/>
    </source>
</evidence>
<dbReference type="Proteomes" id="UP001595859">
    <property type="component" value="Unassembled WGS sequence"/>
</dbReference>
<evidence type="ECO:0000313" key="5">
    <source>
        <dbReference type="Proteomes" id="UP001595859"/>
    </source>
</evidence>
<protein>
    <submittedName>
        <fullName evidence="4">Acyl-CoA dehydrogenase</fullName>
    </submittedName>
</protein>
<keyword evidence="1" id="KW-0285">Flavoprotein</keyword>
<evidence type="ECO:0000256" key="3">
    <source>
        <dbReference type="ARBA" id="ARBA00023002"/>
    </source>
</evidence>
<dbReference type="SUPFAM" id="SSF56645">
    <property type="entry name" value="Acyl-CoA dehydrogenase NM domain-like"/>
    <property type="match status" value="1"/>
</dbReference>
<dbReference type="EMBL" id="JBHSIS010000020">
    <property type="protein sequence ID" value="MFC4857920.1"/>
    <property type="molecule type" value="Genomic_DNA"/>
</dbReference>
<accession>A0ABV9SC30</accession>
<evidence type="ECO:0000256" key="2">
    <source>
        <dbReference type="ARBA" id="ARBA00022827"/>
    </source>
</evidence>
<organism evidence="4 5">
    <name type="scientific">Actinophytocola glycyrrhizae</name>
    <dbReference type="NCBI Taxonomy" id="2044873"/>
    <lineage>
        <taxon>Bacteria</taxon>
        <taxon>Bacillati</taxon>
        <taxon>Actinomycetota</taxon>
        <taxon>Actinomycetes</taxon>
        <taxon>Pseudonocardiales</taxon>
        <taxon>Pseudonocardiaceae</taxon>
    </lineage>
</organism>
<name>A0ABV9SC30_9PSEU</name>
<reference evidence="5" key="1">
    <citation type="journal article" date="2019" name="Int. J. Syst. Evol. Microbiol.">
        <title>The Global Catalogue of Microorganisms (GCM) 10K type strain sequencing project: providing services to taxonomists for standard genome sequencing and annotation.</title>
        <authorList>
            <consortium name="The Broad Institute Genomics Platform"/>
            <consortium name="The Broad Institute Genome Sequencing Center for Infectious Disease"/>
            <person name="Wu L."/>
            <person name="Ma J."/>
        </authorList>
    </citation>
    <scope>NUCLEOTIDE SEQUENCE [LARGE SCALE GENOMIC DNA]</scope>
    <source>
        <strain evidence="5">ZS-22-S1</strain>
    </source>
</reference>
<dbReference type="RefSeq" id="WP_378059985.1">
    <property type="nucleotide sequence ID" value="NZ_JBHSIS010000020.1"/>
</dbReference>
<sequence length="369" mass="38496">MRFMARERETAERYLPGLDARLGEVPQDTLESGLSPGLAIFRDVGGPGLMVGAEDGGLGASLVDAVRIHRLLGVHSPSLAIAVNMHTCTVAAIPPGPTTEDLLRTVAKGGLFMASAFAEGRPGTTVLEPAVRGERVDGGWRLSGSKKPCSLSNSMDILTASVLLARRAGDERELALAVIPASAPGIEVLPLGNGLVFPGSETNEVRLTDVDVPEEAVTFFGQTEELNAALSSVWLVFELLVSACYLGMASGLVRRVLDAHRGTSSDRTLLVGELEAAMAAIEAVAAEITGGAADPATVARTLHVRFAAQRSVERTSALATELLGGVGFMIGSTAQRYAACRALAFHPPSRIAVADPLDRFVAGEPLIVA</sequence>
<evidence type="ECO:0000256" key="1">
    <source>
        <dbReference type="ARBA" id="ARBA00022630"/>
    </source>
</evidence>
<dbReference type="PANTHER" id="PTHR43884">
    <property type="entry name" value="ACYL-COA DEHYDROGENASE"/>
    <property type="match status" value="1"/>
</dbReference>
<dbReference type="Gene3D" id="2.40.110.10">
    <property type="entry name" value="Butyryl-CoA Dehydrogenase, subunit A, domain 2"/>
    <property type="match status" value="1"/>
</dbReference>
<dbReference type="InterPro" id="IPR037069">
    <property type="entry name" value="AcylCoA_DH/ox_N_sf"/>
</dbReference>
<dbReference type="InterPro" id="IPR046373">
    <property type="entry name" value="Acyl-CoA_Oxase/DH_mid-dom_sf"/>
</dbReference>
<comment type="caution">
    <text evidence="4">The sequence shown here is derived from an EMBL/GenBank/DDBJ whole genome shotgun (WGS) entry which is preliminary data.</text>
</comment>
<gene>
    <name evidence="4" type="ORF">ACFPCV_30845</name>
</gene>